<feature type="compositionally biased region" description="Acidic residues" evidence="1">
    <location>
        <begin position="208"/>
        <end position="222"/>
    </location>
</feature>
<organism evidence="3 4">
    <name type="scientific">Ajellomyces dermatitidis (strain ER-3 / ATCC MYA-2586)</name>
    <name type="common">Blastomyces dermatitidis</name>
    <dbReference type="NCBI Taxonomy" id="559297"/>
    <lineage>
        <taxon>Eukaryota</taxon>
        <taxon>Fungi</taxon>
        <taxon>Dikarya</taxon>
        <taxon>Ascomycota</taxon>
        <taxon>Pezizomycotina</taxon>
        <taxon>Eurotiomycetes</taxon>
        <taxon>Eurotiomycetidae</taxon>
        <taxon>Onygenales</taxon>
        <taxon>Ajellomycetaceae</taxon>
        <taxon>Blastomyces</taxon>
    </lineage>
</organism>
<feature type="region of interest" description="Disordered" evidence="1">
    <location>
        <begin position="295"/>
        <end position="395"/>
    </location>
</feature>
<name>A0ABM9YI03_AJEDR</name>
<evidence type="ECO:0000256" key="1">
    <source>
        <dbReference type="SAM" id="MobiDB-lite"/>
    </source>
</evidence>
<feature type="compositionally biased region" description="Polar residues" evidence="1">
    <location>
        <begin position="421"/>
        <end position="434"/>
    </location>
</feature>
<dbReference type="Pfam" id="PF18596">
    <property type="entry name" value="Sld7_C"/>
    <property type="match status" value="1"/>
</dbReference>
<feature type="compositionally biased region" description="Polar residues" evidence="1">
    <location>
        <begin position="462"/>
        <end position="476"/>
    </location>
</feature>
<proteinExistence type="predicted"/>
<dbReference type="EMBL" id="EQ999977">
    <property type="protein sequence ID" value="EEQ90119.1"/>
    <property type="molecule type" value="Genomic_DNA"/>
</dbReference>
<sequence>MEVWSGQVTGAADLSHGKGISLLVDPTLISHCALQKDARLSLRSFVNPTLIPYYARIGPALEVHIKDFKSIEWWKCRLLSGVGDEDEDADDRVDDPLPIQCPTGVLLAVETPQRRGSTSNTLNNDVTDILVYGVLGLTSLHSKRPPTPPSSSPTFPDPTLENSNDNEGSAPGRELRIYAVTLCSGLISMAKALPSPPFSPNPGSFTDNNDDNDNDNDNDYDNETYAEFLPEQRSPCPKRKRMASIFDAATEYHKKVRRKGGQAVSQLMSRSLSLASGHQLSKSAIAKIKKEPLDTSFLDKGNNINNNGDSSTHKPRMLSISRITKTPKQSSSATPLSTHLRDSSSNIGARPRTASVSSWRSTPGPFAPQQQQQQQQQDRQIPSPPQLAYSSPSETISANKTLLTRTILTCMRLYGFHRNSRTNNPAATSSQSKQPPLPGSTDVDFPVVLPTKTTVPTPMPTHAQTEKPSQSYSRPSTATAIPAAAPPDTEEDDDFKAMYHAAYRAASFALRRYLKDVTNGSTGTGGSAVAGTNGLNNASSETGGGMGVPLLERGKATDLVDGILRLFCET</sequence>
<feature type="compositionally biased region" description="Low complexity" evidence="1">
    <location>
        <begin position="363"/>
        <end position="381"/>
    </location>
</feature>
<feature type="region of interest" description="Disordered" evidence="1">
    <location>
        <begin position="141"/>
        <end position="171"/>
    </location>
</feature>
<keyword evidence="4" id="KW-1185">Reference proteome</keyword>
<feature type="region of interest" description="Disordered" evidence="1">
    <location>
        <begin position="420"/>
        <end position="491"/>
    </location>
</feature>
<dbReference type="InterPro" id="IPR041260">
    <property type="entry name" value="Sld7_C"/>
</dbReference>
<reference evidence="4" key="1">
    <citation type="journal article" date="2015" name="PLoS Genet.">
        <title>The dynamic genome and transcriptome of the human fungal pathogen Blastomyces and close relative Emmonsia.</title>
        <authorList>
            <person name="Munoz J.F."/>
            <person name="Gauthier G.M."/>
            <person name="Desjardins C.A."/>
            <person name="Gallo J.E."/>
            <person name="Holder J."/>
            <person name="Sullivan T.D."/>
            <person name="Marty A.J."/>
            <person name="Carmen J.C."/>
            <person name="Chen Z."/>
            <person name="Ding L."/>
            <person name="Gujja S."/>
            <person name="Magrini V."/>
            <person name="Misas E."/>
            <person name="Mitreva M."/>
            <person name="Priest M."/>
            <person name="Saif S."/>
            <person name="Whiston E.A."/>
            <person name="Young S."/>
            <person name="Zeng Q."/>
            <person name="Goldman W.E."/>
            <person name="Mardis E.R."/>
            <person name="Taylor J.W."/>
            <person name="McEwen J.G."/>
            <person name="Clay O.K."/>
            <person name="Klein B.S."/>
            <person name="Cuomo C.A."/>
        </authorList>
    </citation>
    <scope>NUCLEOTIDE SEQUENCE [LARGE SCALE GENOMIC DNA]</scope>
    <source>
        <strain evidence="4">ER-3 / ATCC MYA-2586</strain>
    </source>
</reference>
<feature type="compositionally biased region" description="Low complexity" evidence="1">
    <location>
        <begin position="446"/>
        <end position="456"/>
    </location>
</feature>
<dbReference type="Proteomes" id="UP000002039">
    <property type="component" value="Unassembled WGS sequence"/>
</dbReference>
<feature type="compositionally biased region" description="Polar residues" evidence="1">
    <location>
        <begin position="321"/>
        <end position="347"/>
    </location>
</feature>
<protein>
    <recommendedName>
        <fullName evidence="2">Sld7 C-terminal domain-containing protein</fullName>
    </recommendedName>
</protein>
<feature type="region of interest" description="Disordered" evidence="1">
    <location>
        <begin position="194"/>
        <end position="222"/>
    </location>
</feature>
<evidence type="ECO:0000313" key="4">
    <source>
        <dbReference type="Proteomes" id="UP000002039"/>
    </source>
</evidence>
<feature type="compositionally biased region" description="Low complexity" evidence="1">
    <location>
        <begin position="477"/>
        <end position="487"/>
    </location>
</feature>
<evidence type="ECO:0000313" key="3">
    <source>
        <dbReference type="EMBL" id="EEQ90119.1"/>
    </source>
</evidence>
<evidence type="ECO:0000259" key="2">
    <source>
        <dbReference type="Pfam" id="PF18596"/>
    </source>
</evidence>
<gene>
    <name evidence="3" type="ORF">BDCG_05239</name>
</gene>
<dbReference type="GeneID" id="69027272"/>
<feature type="domain" description="Sld7 C-terminal" evidence="2">
    <location>
        <begin position="398"/>
        <end position="516"/>
    </location>
</feature>
<dbReference type="RefSeq" id="XP_045276903.1">
    <property type="nucleotide sequence ID" value="XM_045420900.1"/>
</dbReference>
<accession>A0ABM9YI03</accession>